<evidence type="ECO:0000313" key="3">
    <source>
        <dbReference type="EMBL" id="KAL3530441.1"/>
    </source>
</evidence>
<organism evidence="3 4">
    <name type="scientific">Cinchona calisaya</name>
    <dbReference type="NCBI Taxonomy" id="153742"/>
    <lineage>
        <taxon>Eukaryota</taxon>
        <taxon>Viridiplantae</taxon>
        <taxon>Streptophyta</taxon>
        <taxon>Embryophyta</taxon>
        <taxon>Tracheophyta</taxon>
        <taxon>Spermatophyta</taxon>
        <taxon>Magnoliopsida</taxon>
        <taxon>eudicotyledons</taxon>
        <taxon>Gunneridae</taxon>
        <taxon>Pentapetalae</taxon>
        <taxon>asterids</taxon>
        <taxon>lamiids</taxon>
        <taxon>Gentianales</taxon>
        <taxon>Rubiaceae</taxon>
        <taxon>Cinchonoideae</taxon>
        <taxon>Cinchoneae</taxon>
        <taxon>Cinchona</taxon>
    </lineage>
</organism>
<gene>
    <name evidence="3" type="ORF">ACH5RR_009763</name>
</gene>
<proteinExistence type="predicted"/>
<comment type="caution">
    <text evidence="3">The sequence shown here is derived from an EMBL/GenBank/DDBJ whole genome shotgun (WGS) entry which is preliminary data.</text>
</comment>
<feature type="transmembrane region" description="Helical" evidence="2">
    <location>
        <begin position="37"/>
        <end position="56"/>
    </location>
</feature>
<dbReference type="AlphaFoldDB" id="A0ABD3AH87"/>
<keyword evidence="4" id="KW-1185">Reference proteome</keyword>
<protein>
    <submittedName>
        <fullName evidence="3">Uncharacterized protein</fullName>
    </submittedName>
</protein>
<evidence type="ECO:0000313" key="4">
    <source>
        <dbReference type="Proteomes" id="UP001630127"/>
    </source>
</evidence>
<keyword evidence="2" id="KW-0812">Transmembrane</keyword>
<reference evidence="3 4" key="1">
    <citation type="submission" date="2024-11" db="EMBL/GenBank/DDBJ databases">
        <title>A near-complete genome assembly of Cinchona calisaya.</title>
        <authorList>
            <person name="Lian D.C."/>
            <person name="Zhao X.W."/>
            <person name="Wei L."/>
        </authorList>
    </citation>
    <scope>NUCLEOTIDE SEQUENCE [LARGE SCALE GENOMIC DNA]</scope>
    <source>
        <tissue evidence="3">Nenye</tissue>
    </source>
</reference>
<sequence>MMASATHYGFLMMACTFIAVFFLYATHTVASHVVLGYALASVFGGVFVIVEACILLQYDTVRFRSTVSTPLRPASRALLGAIWIALTIGLRSCRETAPQGVIFLSFSTLSVFFTIRLLRPTGLETGFFAFCCASSVGQAFVSFGAKSLATWLMLIIALFLLSIDYTIISQDIASAATQSGIEIQHVADIPPIADTGIEIPHVAEVPCISDSADVGVGVSTDTHTVQTSIQHDTHLHSTPSSSGTVSGSLGFGDDQV</sequence>
<evidence type="ECO:0000256" key="2">
    <source>
        <dbReference type="SAM" id="Phobius"/>
    </source>
</evidence>
<keyword evidence="2" id="KW-1133">Transmembrane helix</keyword>
<feature type="transmembrane region" description="Helical" evidence="2">
    <location>
        <begin position="149"/>
        <end position="168"/>
    </location>
</feature>
<dbReference type="Proteomes" id="UP001630127">
    <property type="component" value="Unassembled WGS sequence"/>
</dbReference>
<keyword evidence="2" id="KW-0472">Membrane</keyword>
<evidence type="ECO:0000256" key="1">
    <source>
        <dbReference type="SAM" id="MobiDB-lite"/>
    </source>
</evidence>
<dbReference type="EMBL" id="JBJUIK010000004">
    <property type="protein sequence ID" value="KAL3530441.1"/>
    <property type="molecule type" value="Genomic_DNA"/>
</dbReference>
<feature type="compositionally biased region" description="Low complexity" evidence="1">
    <location>
        <begin position="237"/>
        <end position="256"/>
    </location>
</feature>
<feature type="transmembrane region" description="Helical" evidence="2">
    <location>
        <begin position="100"/>
        <end position="118"/>
    </location>
</feature>
<name>A0ABD3AH87_9GENT</name>
<feature type="region of interest" description="Disordered" evidence="1">
    <location>
        <begin position="231"/>
        <end position="256"/>
    </location>
</feature>
<feature type="transmembrane region" description="Helical" evidence="2">
    <location>
        <begin position="7"/>
        <end position="25"/>
    </location>
</feature>
<accession>A0ABD3AH87</accession>